<geneLocation type="plasmid" evidence="1">
    <name>pSK11P</name>
</geneLocation>
<protein>
    <submittedName>
        <fullName evidence="1">Uncharacterized protein</fullName>
    </submittedName>
</protein>
<keyword evidence="1" id="KW-0614">Plasmid</keyword>
<accession>Q2VHL6</accession>
<dbReference type="AlphaFoldDB" id="Q2VHL6"/>
<gene>
    <name evidence="1" type="primary">orf13</name>
    <name evidence="1" type="ORF">pSK11P_13</name>
</gene>
<sequence>MWQNTPDFVAWLPQIGDILWQITFILCKKWCQFLRGYKSSRDAVFKVSPVATVTKVTPLFLILISPHGSITPFLRQFFNDNDF</sequence>
<evidence type="ECO:0000313" key="1">
    <source>
        <dbReference type="EMBL" id="ABA47394.1"/>
    </source>
</evidence>
<dbReference type="EMBL" id="DQ149245">
    <property type="protein sequence ID" value="ABA47394.1"/>
    <property type="molecule type" value="Genomic_DNA"/>
</dbReference>
<name>Q2VHL6_9LACT</name>
<reference evidence="1" key="1">
    <citation type="journal article" date="2005" name="Appl. Environ. Microbiol.">
        <title>Complete sequences of four plasmids of Lactococcus lactis subsp. cremoris SK11 reveal extensive adaptation to the dairy environment.</title>
        <authorList>
            <person name="Siezen R.J."/>
            <person name="Renckens B."/>
            <person name="van Swam I."/>
            <person name="Peters S."/>
            <person name="van Kranenburg R."/>
            <person name="Kleerebezem M."/>
            <person name="de Vos W.M."/>
        </authorList>
    </citation>
    <scope>NUCLEOTIDE SEQUENCE</scope>
    <source>
        <strain evidence="1">SK11</strain>
        <plasmid evidence="1">pSK11P</plasmid>
    </source>
</reference>
<organism evidence="1">
    <name type="scientific">Lactococcus lactis</name>
    <dbReference type="NCBI Taxonomy" id="1358"/>
    <lineage>
        <taxon>Bacteria</taxon>
        <taxon>Bacillati</taxon>
        <taxon>Bacillota</taxon>
        <taxon>Bacilli</taxon>
        <taxon>Lactobacillales</taxon>
        <taxon>Streptococcaceae</taxon>
        <taxon>Lactococcus</taxon>
    </lineage>
</organism>
<proteinExistence type="predicted"/>